<evidence type="ECO:0000313" key="2">
    <source>
        <dbReference type="EMBL" id="MRW92260.1"/>
    </source>
</evidence>
<evidence type="ECO:0000313" key="3">
    <source>
        <dbReference type="Proteomes" id="UP000433309"/>
    </source>
</evidence>
<protein>
    <submittedName>
        <fullName evidence="2">Uncharacterized protein</fullName>
    </submittedName>
</protein>
<dbReference type="AlphaFoldDB" id="A0A6I2L3E7"/>
<gene>
    <name evidence="2" type="ORF">GJ699_19890</name>
</gene>
<reference evidence="2 3" key="1">
    <citation type="submission" date="2019-11" db="EMBL/GenBank/DDBJ databases">
        <title>Novel species isolated from a subtropical stream in China.</title>
        <authorList>
            <person name="Lu H."/>
        </authorList>
    </citation>
    <scope>NUCLEOTIDE SEQUENCE [LARGE SCALE GENOMIC DNA]</scope>
    <source>
        <strain evidence="2 3">FT80W</strain>
    </source>
</reference>
<proteinExistence type="predicted"/>
<organism evidence="2 3">
    <name type="scientific">Duganella guangzhouensis</name>
    <dbReference type="NCBI Taxonomy" id="2666084"/>
    <lineage>
        <taxon>Bacteria</taxon>
        <taxon>Pseudomonadati</taxon>
        <taxon>Pseudomonadota</taxon>
        <taxon>Betaproteobacteria</taxon>
        <taxon>Burkholderiales</taxon>
        <taxon>Oxalobacteraceae</taxon>
        <taxon>Telluria group</taxon>
        <taxon>Duganella</taxon>
    </lineage>
</organism>
<dbReference type="RefSeq" id="WP_154379470.1">
    <property type="nucleotide sequence ID" value="NZ_WKJK01000010.1"/>
</dbReference>
<name>A0A6I2L3E7_9BURK</name>
<sequence length="141" mass="15377">MNILSYVEHVPQEIANAALFYCYRAFNAIAWPKEMRPDFFFDAPSCIPSAEVQALTMAILSGIEEQERRPLDEIDKQTLAVYEREIGDVGDLLMARLPDIDVARGEQILREMGLASLTPQAVPAAPAPAAPSTTKAKSAAG</sequence>
<dbReference type="Proteomes" id="UP000433309">
    <property type="component" value="Unassembled WGS sequence"/>
</dbReference>
<comment type="caution">
    <text evidence="2">The sequence shown here is derived from an EMBL/GenBank/DDBJ whole genome shotgun (WGS) entry which is preliminary data.</text>
</comment>
<feature type="compositionally biased region" description="Low complexity" evidence="1">
    <location>
        <begin position="130"/>
        <end position="141"/>
    </location>
</feature>
<keyword evidence="3" id="KW-1185">Reference proteome</keyword>
<evidence type="ECO:0000256" key="1">
    <source>
        <dbReference type="SAM" id="MobiDB-lite"/>
    </source>
</evidence>
<feature type="region of interest" description="Disordered" evidence="1">
    <location>
        <begin position="120"/>
        <end position="141"/>
    </location>
</feature>
<dbReference type="EMBL" id="WKJK01000010">
    <property type="protein sequence ID" value="MRW92260.1"/>
    <property type="molecule type" value="Genomic_DNA"/>
</dbReference>
<accession>A0A6I2L3E7</accession>